<evidence type="ECO:0000313" key="2">
    <source>
        <dbReference type="Proteomes" id="UP000239757"/>
    </source>
</evidence>
<reference evidence="1 2" key="1">
    <citation type="submission" date="2015-01" db="EMBL/GenBank/DDBJ databases">
        <title>Genome of allotetraploid Gossypium barbadense reveals genomic plasticity and fiber elongation in cotton evolution.</title>
        <authorList>
            <person name="Chen X."/>
            <person name="Liu X."/>
            <person name="Zhao B."/>
            <person name="Zheng H."/>
            <person name="Hu Y."/>
            <person name="Lu G."/>
            <person name="Yang C."/>
            <person name="Chen J."/>
            <person name="Shan C."/>
            <person name="Zhang L."/>
            <person name="Zhou Y."/>
            <person name="Wang L."/>
            <person name="Guo W."/>
            <person name="Bai Y."/>
            <person name="Ruan J."/>
            <person name="Shangguan X."/>
            <person name="Mao Y."/>
            <person name="Jiang J."/>
            <person name="Zhu Y."/>
            <person name="Lei J."/>
            <person name="Kang H."/>
            <person name="Chen S."/>
            <person name="He X."/>
            <person name="Wang R."/>
            <person name="Wang Y."/>
            <person name="Chen J."/>
            <person name="Wang L."/>
            <person name="Yu S."/>
            <person name="Wang B."/>
            <person name="Wei J."/>
            <person name="Song S."/>
            <person name="Lu X."/>
            <person name="Gao Z."/>
            <person name="Gu W."/>
            <person name="Deng X."/>
            <person name="Ma D."/>
            <person name="Wang S."/>
            <person name="Liang W."/>
            <person name="Fang L."/>
            <person name="Cai C."/>
            <person name="Zhu X."/>
            <person name="Zhou B."/>
            <person name="Zhang Y."/>
            <person name="Chen Z."/>
            <person name="Xu S."/>
            <person name="Zhu R."/>
            <person name="Wang S."/>
            <person name="Zhang T."/>
            <person name="Zhao G."/>
        </authorList>
    </citation>
    <scope>NUCLEOTIDE SEQUENCE [LARGE SCALE GENOMIC DNA]</scope>
    <source>
        <strain evidence="2">cv. Xinhai21</strain>
        <tissue evidence="1">Leaf</tissue>
    </source>
</reference>
<sequence>MAADLTLVPIESWKDKLLRKGIHGSTGEEVLDHVRDLCLSKETVMNGEMAKEVVIVDLPEKEKEKMEEPWKSFGPRMFVERKSLNNSRAIMEEFSWVMS</sequence>
<dbReference type="AlphaFoldDB" id="A0A2P5W5B0"/>
<name>A0A2P5W5B0_GOSBA</name>
<dbReference type="EMBL" id="KZ669057">
    <property type="protein sequence ID" value="PPR86273.1"/>
    <property type="molecule type" value="Genomic_DNA"/>
</dbReference>
<proteinExistence type="predicted"/>
<evidence type="ECO:0000313" key="1">
    <source>
        <dbReference type="EMBL" id="PPR86273.1"/>
    </source>
</evidence>
<dbReference type="Proteomes" id="UP000239757">
    <property type="component" value="Unassembled WGS sequence"/>
</dbReference>
<accession>A0A2P5W5B0</accession>
<protein>
    <submittedName>
        <fullName evidence="1">Uncharacterized protein</fullName>
    </submittedName>
</protein>
<organism evidence="1 2">
    <name type="scientific">Gossypium barbadense</name>
    <name type="common">Sea Island cotton</name>
    <name type="synonym">Hibiscus barbadensis</name>
    <dbReference type="NCBI Taxonomy" id="3634"/>
    <lineage>
        <taxon>Eukaryota</taxon>
        <taxon>Viridiplantae</taxon>
        <taxon>Streptophyta</taxon>
        <taxon>Embryophyta</taxon>
        <taxon>Tracheophyta</taxon>
        <taxon>Spermatophyta</taxon>
        <taxon>Magnoliopsida</taxon>
        <taxon>eudicotyledons</taxon>
        <taxon>Gunneridae</taxon>
        <taxon>Pentapetalae</taxon>
        <taxon>rosids</taxon>
        <taxon>malvids</taxon>
        <taxon>Malvales</taxon>
        <taxon>Malvaceae</taxon>
        <taxon>Malvoideae</taxon>
        <taxon>Gossypium</taxon>
    </lineage>
</organism>
<gene>
    <name evidence="1" type="ORF">GOBAR_AA34420</name>
</gene>